<feature type="domain" description="Terpene synthase metal-binding" evidence="2">
    <location>
        <begin position="2"/>
        <end position="79"/>
    </location>
</feature>
<dbReference type="OrthoDB" id="1921927at2759"/>
<evidence type="ECO:0000313" key="3">
    <source>
        <dbReference type="EMBL" id="KAB2601086.1"/>
    </source>
</evidence>
<dbReference type="InterPro" id="IPR008949">
    <property type="entry name" value="Isoprenoid_synthase_dom_sf"/>
</dbReference>
<keyword evidence="1" id="KW-1133">Transmembrane helix</keyword>
<protein>
    <submittedName>
        <fullName evidence="3">(3S-6E)-nerolidol synthase 1-like</fullName>
    </submittedName>
</protein>
<dbReference type="GO" id="GO:0010333">
    <property type="term" value="F:terpene synthase activity"/>
    <property type="evidence" value="ECO:0007669"/>
    <property type="project" value="InterPro"/>
</dbReference>
<reference evidence="3 4" key="1">
    <citation type="submission" date="2019-09" db="EMBL/GenBank/DDBJ databases">
        <authorList>
            <person name="Ou C."/>
        </authorList>
    </citation>
    <scope>NUCLEOTIDE SEQUENCE [LARGE SCALE GENOMIC DNA]</scope>
    <source>
        <strain evidence="3">S2</strain>
        <tissue evidence="3">Leaf</tissue>
    </source>
</reference>
<feature type="transmembrane region" description="Helical" evidence="1">
    <location>
        <begin position="20"/>
        <end position="38"/>
    </location>
</feature>
<organism evidence="3 4">
    <name type="scientific">Pyrus ussuriensis x Pyrus communis</name>
    <dbReference type="NCBI Taxonomy" id="2448454"/>
    <lineage>
        <taxon>Eukaryota</taxon>
        <taxon>Viridiplantae</taxon>
        <taxon>Streptophyta</taxon>
        <taxon>Embryophyta</taxon>
        <taxon>Tracheophyta</taxon>
        <taxon>Spermatophyta</taxon>
        <taxon>Magnoliopsida</taxon>
        <taxon>eudicotyledons</taxon>
        <taxon>Gunneridae</taxon>
        <taxon>Pentapetalae</taxon>
        <taxon>rosids</taxon>
        <taxon>fabids</taxon>
        <taxon>Rosales</taxon>
        <taxon>Rosaceae</taxon>
        <taxon>Amygdaloideae</taxon>
        <taxon>Maleae</taxon>
        <taxon>Pyrus</taxon>
    </lineage>
</organism>
<evidence type="ECO:0000313" key="4">
    <source>
        <dbReference type="Proteomes" id="UP000327157"/>
    </source>
</evidence>
<dbReference type="Gene3D" id="1.10.600.10">
    <property type="entry name" value="Farnesyl Diphosphate Synthase"/>
    <property type="match status" value="1"/>
</dbReference>
<reference evidence="3 4" key="3">
    <citation type="submission" date="2019-11" db="EMBL/GenBank/DDBJ databases">
        <title>A de novo genome assembly of a pear dwarfing rootstock.</title>
        <authorList>
            <person name="Wang F."/>
            <person name="Wang J."/>
            <person name="Li S."/>
            <person name="Zhang Y."/>
            <person name="Fang M."/>
            <person name="Ma L."/>
            <person name="Zhao Y."/>
            <person name="Jiang S."/>
        </authorList>
    </citation>
    <scope>NUCLEOTIDE SEQUENCE [LARGE SCALE GENOMIC DNA]</scope>
    <source>
        <strain evidence="3">S2</strain>
        <tissue evidence="3">Leaf</tissue>
    </source>
</reference>
<evidence type="ECO:0000259" key="2">
    <source>
        <dbReference type="Pfam" id="PF03936"/>
    </source>
</evidence>
<name>A0A5N5FD94_9ROSA</name>
<dbReference type="Proteomes" id="UP000327157">
    <property type="component" value="Chromosome 10"/>
</dbReference>
<gene>
    <name evidence="3" type="ORF">D8674_002091</name>
</gene>
<keyword evidence="4" id="KW-1185">Reference proteome</keyword>
<keyword evidence="1" id="KW-0812">Transmembrane</keyword>
<sequence>MALYNMTNEISCKFYQKHGWVVPITFWGILCNAFLSEAKRFKCGHLPKAEDYLKNGIVSSGVCVMMVHRFFLLGQGTTKVWSH</sequence>
<evidence type="ECO:0000256" key="1">
    <source>
        <dbReference type="SAM" id="Phobius"/>
    </source>
</evidence>
<dbReference type="GO" id="GO:0000287">
    <property type="term" value="F:magnesium ion binding"/>
    <property type="evidence" value="ECO:0007669"/>
    <property type="project" value="InterPro"/>
</dbReference>
<accession>A0A5N5FD94</accession>
<dbReference type="InterPro" id="IPR005630">
    <property type="entry name" value="Terpene_synthase_metal-bd"/>
</dbReference>
<dbReference type="EMBL" id="SMOL01000695">
    <property type="protein sequence ID" value="KAB2601086.1"/>
    <property type="molecule type" value="Genomic_DNA"/>
</dbReference>
<dbReference type="Pfam" id="PF03936">
    <property type="entry name" value="Terpene_synth_C"/>
    <property type="match status" value="1"/>
</dbReference>
<keyword evidence="1" id="KW-0472">Membrane</keyword>
<dbReference type="AlphaFoldDB" id="A0A5N5FD94"/>
<reference evidence="4" key="2">
    <citation type="submission" date="2019-10" db="EMBL/GenBank/DDBJ databases">
        <title>A de novo genome assembly of a pear dwarfing rootstock.</title>
        <authorList>
            <person name="Wang F."/>
            <person name="Wang J."/>
            <person name="Li S."/>
            <person name="Zhang Y."/>
            <person name="Fang M."/>
            <person name="Ma L."/>
            <person name="Zhao Y."/>
            <person name="Jiang S."/>
        </authorList>
    </citation>
    <scope>NUCLEOTIDE SEQUENCE [LARGE SCALE GENOMIC DNA]</scope>
</reference>
<proteinExistence type="predicted"/>
<dbReference type="SUPFAM" id="SSF48576">
    <property type="entry name" value="Terpenoid synthases"/>
    <property type="match status" value="1"/>
</dbReference>
<comment type="caution">
    <text evidence="3">The sequence shown here is derived from an EMBL/GenBank/DDBJ whole genome shotgun (WGS) entry which is preliminary data.</text>
</comment>